<protein>
    <submittedName>
        <fullName evidence="1">Uncharacterized protein</fullName>
    </submittedName>
</protein>
<accession>Q8YIZ1</accession>
<dbReference type="KEGG" id="bme:BMEI0298"/>
<reference evidence="1 2" key="1">
    <citation type="journal article" date="2002" name="Proc. Natl. Acad. Sci. U.S.A.">
        <title>The genome sequence of the facultative intracellular pathogen Brucella melitensis.</title>
        <authorList>
            <person name="DelVecchio V.G."/>
            <person name="Kapatral V."/>
            <person name="Redkar R.J."/>
            <person name="Patra G."/>
            <person name="Mujer C."/>
            <person name="Los T."/>
            <person name="Ivanova N."/>
            <person name="Anderson I."/>
            <person name="Bhattacharyya A."/>
            <person name="Lykidis A."/>
            <person name="Reznik G."/>
            <person name="Jablonski L."/>
            <person name="Larsen N."/>
            <person name="D'Souza M."/>
            <person name="Bernal A."/>
            <person name="Mazur M."/>
            <person name="Goltsman E."/>
            <person name="Selkov E."/>
            <person name="Elzer P.H."/>
            <person name="Hagius S."/>
            <person name="O'Callaghan D."/>
            <person name="Letesson J.J."/>
            <person name="Haselkorn R."/>
            <person name="Kyrpides N."/>
            <person name="Overbeek R."/>
        </authorList>
    </citation>
    <scope>NUCLEOTIDE SEQUENCE [LARGE SCALE GENOMIC DNA]</scope>
    <source>
        <strain evidence="2">ATCC 23456 / CCUG 17765 / NCTC 10094 / 16M</strain>
    </source>
</reference>
<dbReference type="EMBL" id="AE008917">
    <property type="protein sequence ID" value="AAL51479.1"/>
    <property type="molecule type" value="Genomic_DNA"/>
</dbReference>
<dbReference type="Proteomes" id="UP000000419">
    <property type="component" value="Chromosome I"/>
</dbReference>
<proteinExistence type="predicted"/>
<keyword evidence="2" id="KW-1185">Reference proteome</keyword>
<dbReference type="PIR" id="AD3289">
    <property type="entry name" value="AD3289"/>
</dbReference>
<evidence type="ECO:0000313" key="1">
    <source>
        <dbReference type="EMBL" id="AAL51479.1"/>
    </source>
</evidence>
<gene>
    <name evidence="1" type="ordered locus">BMEI0298</name>
</gene>
<organism evidence="1 2">
    <name type="scientific">Brucella melitensis biotype 1 (strain ATCC 23456 / CCUG 17765 / NCTC 10094 / 16M)</name>
    <dbReference type="NCBI Taxonomy" id="224914"/>
    <lineage>
        <taxon>Bacteria</taxon>
        <taxon>Pseudomonadati</taxon>
        <taxon>Pseudomonadota</taxon>
        <taxon>Alphaproteobacteria</taxon>
        <taxon>Hyphomicrobiales</taxon>
        <taxon>Brucellaceae</taxon>
        <taxon>Brucella/Ochrobactrum group</taxon>
        <taxon>Brucella</taxon>
    </lineage>
</organism>
<dbReference type="AlphaFoldDB" id="Q8YIZ1"/>
<sequence length="53" mass="5575">MSGGFGAAVERQQPHYHVSYGAVARDSRDCVTGPEITGGVPGISYRKSGWAAH</sequence>
<name>Q8YIZ1_BRUME</name>
<evidence type="ECO:0000313" key="2">
    <source>
        <dbReference type="Proteomes" id="UP000000419"/>
    </source>
</evidence>